<dbReference type="InterPro" id="IPR005158">
    <property type="entry name" value="BTAD"/>
</dbReference>
<evidence type="ECO:0000256" key="3">
    <source>
        <dbReference type="ARBA" id="ARBA00023125"/>
    </source>
</evidence>
<gene>
    <name evidence="8" type="ORF">GCM10022224_033950</name>
</gene>
<name>A0ABP7BT71_9ACTN</name>
<dbReference type="InterPro" id="IPR001867">
    <property type="entry name" value="OmpR/PhoB-type_DNA-bd"/>
</dbReference>
<dbReference type="PROSITE" id="PS51755">
    <property type="entry name" value="OMPR_PHOB"/>
    <property type="match status" value="1"/>
</dbReference>
<keyword evidence="2" id="KW-0805">Transcription regulation</keyword>
<dbReference type="Gene3D" id="1.25.40.10">
    <property type="entry name" value="Tetratricopeptide repeat domain"/>
    <property type="match status" value="1"/>
</dbReference>
<dbReference type="Gene3D" id="3.40.50.300">
    <property type="entry name" value="P-loop containing nucleotide triphosphate hydrolases"/>
    <property type="match status" value="1"/>
</dbReference>
<feature type="DNA-binding region" description="OmpR/PhoB-type" evidence="5">
    <location>
        <begin position="1"/>
        <end position="98"/>
    </location>
</feature>
<dbReference type="InterPro" id="IPR051677">
    <property type="entry name" value="AfsR-DnrI-RedD_regulator"/>
</dbReference>
<evidence type="ECO:0000256" key="4">
    <source>
        <dbReference type="ARBA" id="ARBA00023163"/>
    </source>
</evidence>
<dbReference type="InterPro" id="IPR011990">
    <property type="entry name" value="TPR-like_helical_dom_sf"/>
</dbReference>
<comment type="caution">
    <text evidence="8">The sequence shown here is derived from an EMBL/GenBank/DDBJ whole genome shotgun (WGS) entry which is preliminary data.</text>
</comment>
<dbReference type="InterPro" id="IPR016032">
    <property type="entry name" value="Sig_transdc_resp-reg_C-effctor"/>
</dbReference>
<dbReference type="InterPro" id="IPR036388">
    <property type="entry name" value="WH-like_DNA-bd_sf"/>
</dbReference>
<evidence type="ECO:0000256" key="6">
    <source>
        <dbReference type="SAM" id="MobiDB-lite"/>
    </source>
</evidence>
<evidence type="ECO:0000259" key="7">
    <source>
        <dbReference type="PROSITE" id="PS51755"/>
    </source>
</evidence>
<dbReference type="CDD" id="cd15831">
    <property type="entry name" value="BTAD"/>
    <property type="match status" value="1"/>
</dbReference>
<dbReference type="SUPFAM" id="SSF52540">
    <property type="entry name" value="P-loop containing nucleoside triphosphate hydrolases"/>
    <property type="match status" value="1"/>
</dbReference>
<dbReference type="PANTHER" id="PTHR35807:SF1">
    <property type="entry name" value="TRANSCRIPTIONAL REGULATOR REDD"/>
    <property type="match status" value="1"/>
</dbReference>
<dbReference type="Pfam" id="PF03704">
    <property type="entry name" value="BTAD"/>
    <property type="match status" value="1"/>
</dbReference>
<sequence>MVAFRVLGPVEAYEHDDELDLGGLRQRAVLARLLVARGQVVPVDTLLYDLWDDDAAKGAQSGLQVYISRLRRVLEPGRPRGGPNRLLVTVASGYALRVASEQVDALRFEQLVRAAGEHLEEGDPQSARGRLEKALGLWRGTPYSDFADQSWAEAEVNRLTELRLVSRERHADTGLRLGLHAETVPDLEALTTEHPLREEGWRLLALGLYRCGRQGDALAALRRARNILADELGIDPGPALRKLESDILAQAPGLELEPPARAPRPAPPVTDTWPPRRATPVEPPPLEPEPFVGRDAELTRLTTAASRTGRFQVAIVTGVAGAGKTTLLRQLEGRLGADGWTTASGACPDSSATPPGWAWVEILRTLIGVTGAGEYGQLLAPLIDDAAPDPEEDEVSGGFRLHRAVGGYLAGVARRGPVLLTLEDLHWADDQTLALLRALPSLLATSRVLLVVTCRESELDDRQSDVLAALARLSPVRVGLSGLDPKAVAELVKATCVREIDDDAVESIVERTGGNPFFVRETVRLLDSEGAADRASATEVLSQVPSGVRDVLRRRISRLPAGAQQILLQAAVIGRDVDLDVLVAVAVDEESVIEAVEAALLAGLVTEPGPGLLRFDHDLVRDTIYSDASRLRRTRLHAAVAAVIEQRTPSDVAALAHHYYLADAAGKAVHYAGLAAEQAERRFAHREAATLWEQAIAAFDRSRGDEQSGEQRPERAKERLRLTLRLIRALALCGDMSAARVLRRQAMDAALPLGDLELTAKVAASLAVPHKGMARDFTRTAWEIVDVTEKALMELPAGEQRLRASLLTTLALELEGSSSPERGRQASLEALELARESGDPALIAAALSGRLRQSYDIPAVDTRESIGRELLEVAQRSGQMATQALAHLVLLECAAARGEFTAADEHAAAADLLARQYDLSAPAAVVVWYSGQRLMIAGDYVGAERAYREAARMTARAGMLEGRQDLPLITTFCLHLVAGRASEMVDLLAEKHLRGAKWTLDAYALALASAGHLNDAKAVAAARPPVRPDFLYELAMTWRALAGMLLDDRERMVDCYDKLKPFADRVAGAGTGVVALWPVALTLGDLAVRLGQPEAARAHYEKALEVAERVGVPRWVEAARQSVSSSPGNGRS</sequence>
<evidence type="ECO:0000256" key="1">
    <source>
        <dbReference type="ARBA" id="ARBA00005820"/>
    </source>
</evidence>
<keyword evidence="4" id="KW-0804">Transcription</keyword>
<accession>A0ABP7BT71</accession>
<keyword evidence="9" id="KW-1185">Reference proteome</keyword>
<dbReference type="InterPro" id="IPR027417">
    <property type="entry name" value="P-loop_NTPase"/>
</dbReference>
<comment type="similarity">
    <text evidence="1">Belongs to the AfsR/DnrI/RedD regulatory family.</text>
</comment>
<protein>
    <recommendedName>
        <fullName evidence="7">OmpR/PhoB-type domain-containing protein</fullName>
    </recommendedName>
</protein>
<dbReference type="SMART" id="SM01043">
    <property type="entry name" value="BTAD"/>
    <property type="match status" value="1"/>
</dbReference>
<evidence type="ECO:0000313" key="9">
    <source>
        <dbReference type="Proteomes" id="UP001500902"/>
    </source>
</evidence>
<keyword evidence="3 5" id="KW-0238">DNA-binding</keyword>
<feature type="region of interest" description="Disordered" evidence="6">
    <location>
        <begin position="254"/>
        <end position="292"/>
    </location>
</feature>
<dbReference type="InterPro" id="IPR041664">
    <property type="entry name" value="AAA_16"/>
</dbReference>
<evidence type="ECO:0000256" key="2">
    <source>
        <dbReference type="ARBA" id="ARBA00023015"/>
    </source>
</evidence>
<dbReference type="EMBL" id="BAAAZP010000067">
    <property type="protein sequence ID" value="GAA3667066.1"/>
    <property type="molecule type" value="Genomic_DNA"/>
</dbReference>
<reference evidence="9" key="1">
    <citation type="journal article" date="2019" name="Int. J. Syst. Evol. Microbiol.">
        <title>The Global Catalogue of Microorganisms (GCM) 10K type strain sequencing project: providing services to taxonomists for standard genome sequencing and annotation.</title>
        <authorList>
            <consortium name="The Broad Institute Genomics Platform"/>
            <consortium name="The Broad Institute Genome Sequencing Center for Infectious Disease"/>
            <person name="Wu L."/>
            <person name="Ma J."/>
        </authorList>
    </citation>
    <scope>NUCLEOTIDE SEQUENCE [LARGE SCALE GENOMIC DNA]</scope>
    <source>
        <strain evidence="9">JCM 16904</strain>
    </source>
</reference>
<dbReference type="Gene3D" id="1.10.10.10">
    <property type="entry name" value="Winged helix-like DNA-binding domain superfamily/Winged helix DNA-binding domain"/>
    <property type="match status" value="1"/>
</dbReference>
<feature type="domain" description="OmpR/PhoB-type" evidence="7">
    <location>
        <begin position="1"/>
        <end position="98"/>
    </location>
</feature>
<dbReference type="PANTHER" id="PTHR35807">
    <property type="entry name" value="TRANSCRIPTIONAL REGULATOR REDD-RELATED"/>
    <property type="match status" value="1"/>
</dbReference>
<evidence type="ECO:0000256" key="5">
    <source>
        <dbReference type="PROSITE-ProRule" id="PRU01091"/>
    </source>
</evidence>
<proteinExistence type="inferred from homology"/>
<dbReference type="SMART" id="SM00862">
    <property type="entry name" value="Trans_reg_C"/>
    <property type="match status" value="1"/>
</dbReference>
<dbReference type="SUPFAM" id="SSF46894">
    <property type="entry name" value="C-terminal effector domain of the bipartite response regulators"/>
    <property type="match status" value="1"/>
</dbReference>
<dbReference type="RefSeq" id="WP_344878021.1">
    <property type="nucleotide sequence ID" value="NZ_BAAAZP010000067.1"/>
</dbReference>
<organism evidence="8 9">
    <name type="scientific">Nonomuraea antimicrobica</name>
    <dbReference type="NCBI Taxonomy" id="561173"/>
    <lineage>
        <taxon>Bacteria</taxon>
        <taxon>Bacillati</taxon>
        <taxon>Actinomycetota</taxon>
        <taxon>Actinomycetes</taxon>
        <taxon>Streptosporangiales</taxon>
        <taxon>Streptosporangiaceae</taxon>
        <taxon>Nonomuraea</taxon>
    </lineage>
</organism>
<evidence type="ECO:0000313" key="8">
    <source>
        <dbReference type="EMBL" id="GAA3667066.1"/>
    </source>
</evidence>
<dbReference type="Pfam" id="PF13191">
    <property type="entry name" value="AAA_16"/>
    <property type="match status" value="1"/>
</dbReference>
<dbReference type="SUPFAM" id="SSF48452">
    <property type="entry name" value="TPR-like"/>
    <property type="match status" value="1"/>
</dbReference>
<dbReference type="Pfam" id="PF00486">
    <property type="entry name" value="Trans_reg_C"/>
    <property type="match status" value="1"/>
</dbReference>
<dbReference type="Proteomes" id="UP001500902">
    <property type="component" value="Unassembled WGS sequence"/>
</dbReference>